<dbReference type="RefSeq" id="WP_210811597.1">
    <property type="nucleotide sequence ID" value="NZ_JAGQDG010000011.1"/>
</dbReference>
<feature type="domain" description="HipA N-terminal subdomain 1" evidence="5">
    <location>
        <begin position="13"/>
        <end position="114"/>
    </location>
</feature>
<evidence type="ECO:0000259" key="4">
    <source>
        <dbReference type="Pfam" id="PF07804"/>
    </source>
</evidence>
<keyword evidence="7" id="KW-1185">Reference proteome</keyword>
<accession>A0ABS5E372</accession>
<comment type="caution">
    <text evidence="6">The sequence shown here is derived from an EMBL/GenBank/DDBJ whole genome shotgun (WGS) entry which is preliminary data.</text>
</comment>
<dbReference type="InterPro" id="IPR012893">
    <property type="entry name" value="HipA-like_C"/>
</dbReference>
<evidence type="ECO:0000313" key="6">
    <source>
        <dbReference type="EMBL" id="MBQ0937869.1"/>
    </source>
</evidence>
<organism evidence="6 7">
    <name type="scientific">Ideonella paludis</name>
    <dbReference type="NCBI Taxonomy" id="1233411"/>
    <lineage>
        <taxon>Bacteria</taxon>
        <taxon>Pseudomonadati</taxon>
        <taxon>Pseudomonadota</taxon>
        <taxon>Betaproteobacteria</taxon>
        <taxon>Burkholderiales</taxon>
        <taxon>Sphaerotilaceae</taxon>
        <taxon>Ideonella</taxon>
    </lineage>
</organism>
<evidence type="ECO:0000256" key="1">
    <source>
        <dbReference type="ARBA" id="ARBA00010164"/>
    </source>
</evidence>
<dbReference type="Pfam" id="PF07804">
    <property type="entry name" value="HipA_C"/>
    <property type="match status" value="1"/>
</dbReference>
<comment type="similarity">
    <text evidence="1">Belongs to the HipA Ser/Thr kinase family.</text>
</comment>
<dbReference type="Pfam" id="PF13657">
    <property type="entry name" value="Couple_hipA"/>
    <property type="match status" value="1"/>
</dbReference>
<keyword evidence="2" id="KW-0808">Transferase</keyword>
<evidence type="ECO:0000256" key="3">
    <source>
        <dbReference type="ARBA" id="ARBA00022777"/>
    </source>
</evidence>
<gene>
    <name evidence="6" type="ORF">KAK11_21285</name>
</gene>
<name>A0ABS5E372_9BURK</name>
<dbReference type="PANTHER" id="PTHR37419:SF8">
    <property type="entry name" value="TOXIN YJJJ"/>
    <property type="match status" value="1"/>
</dbReference>
<dbReference type="PANTHER" id="PTHR37419">
    <property type="entry name" value="SERINE/THREONINE-PROTEIN KINASE TOXIN HIPA"/>
    <property type="match status" value="1"/>
</dbReference>
<dbReference type="Proteomes" id="UP000672097">
    <property type="component" value="Unassembled WGS sequence"/>
</dbReference>
<dbReference type="InterPro" id="IPR052028">
    <property type="entry name" value="HipA_Ser/Thr_kinase"/>
</dbReference>
<protein>
    <submittedName>
        <fullName evidence="6">Type II toxin-antitoxin system HipA family toxin</fullName>
    </submittedName>
</protein>
<evidence type="ECO:0000256" key="2">
    <source>
        <dbReference type="ARBA" id="ARBA00022679"/>
    </source>
</evidence>
<sequence>MKKLDVIFRGWGQNHVLGVLADVDGQVHFAYSSGAIERGIEHSPHQLKLAPGTQTGFPRHLHGLPGFISDALPDGWGILLMDRMFKQAGRDAATLSPLDRLSFIGERAMGALAFRPSVDFKQTHQDLTLLELAQASREFMEDQDTPALKILAMVGGAPHGTSPKALVQYDALSGRISSRDDAPGEPWLVKFNAANEHKEVCAIEQVYADMARASGIDMPESRQFDLSKNLAAFGVKRFDRERGLRVPVQSFAGAWHANFREPSVDYVTVLRLTRLFTRDEREVLKAYQQAVFNVVFNNQDDHAKNIAFRMDEQMRWRLSPAYDLTFARGPRGQHQTSVAGAGVPTRADLLRLAGDGGVNRKAAEAIIDRICAQASTLTQALKDATIRAATVQDIARTVNLNVKRCAVPPAAPDPSAIIH</sequence>
<dbReference type="InterPro" id="IPR017508">
    <property type="entry name" value="HipA_N1"/>
</dbReference>
<keyword evidence="3" id="KW-0418">Kinase</keyword>
<proteinExistence type="inferred from homology"/>
<evidence type="ECO:0000313" key="7">
    <source>
        <dbReference type="Proteomes" id="UP000672097"/>
    </source>
</evidence>
<feature type="domain" description="HipA-like C-terminal" evidence="4">
    <location>
        <begin position="159"/>
        <end position="375"/>
    </location>
</feature>
<evidence type="ECO:0000259" key="5">
    <source>
        <dbReference type="Pfam" id="PF13657"/>
    </source>
</evidence>
<dbReference type="EMBL" id="JAGQDG010000011">
    <property type="protein sequence ID" value="MBQ0937869.1"/>
    <property type="molecule type" value="Genomic_DNA"/>
</dbReference>
<reference evidence="6 7" key="1">
    <citation type="submission" date="2021-04" db="EMBL/GenBank/DDBJ databases">
        <title>The genome sequence of type strain Ideonella paludis KCTC 32238.</title>
        <authorList>
            <person name="Liu Y."/>
        </authorList>
    </citation>
    <scope>NUCLEOTIDE SEQUENCE [LARGE SCALE GENOMIC DNA]</scope>
    <source>
        <strain evidence="6 7">KCTC 32238</strain>
    </source>
</reference>